<dbReference type="PANTHER" id="PTHR22809:SF11">
    <property type="entry name" value="TRNA N(3)-METHYLCYTIDINE METHYLTRANSFERASE METTL2"/>
    <property type="match status" value="1"/>
</dbReference>
<organism evidence="6 7">
    <name type="scientific">Boothiomyces macroporosus</name>
    <dbReference type="NCBI Taxonomy" id="261099"/>
    <lineage>
        <taxon>Eukaryota</taxon>
        <taxon>Fungi</taxon>
        <taxon>Fungi incertae sedis</taxon>
        <taxon>Chytridiomycota</taxon>
        <taxon>Chytridiomycota incertae sedis</taxon>
        <taxon>Chytridiomycetes</taxon>
        <taxon>Rhizophydiales</taxon>
        <taxon>Terramycetaceae</taxon>
        <taxon>Boothiomyces</taxon>
    </lineage>
</organism>
<sequence length="208" mass="24418">MEKKRKQTEGKMSSLSEFGTRKLENEEDVFDHNAWDNVEFDDEMLENAKQQIQIQKESKLEEDKVKELDETPNEFWNQFYSKNSNKFFKDRHWLKIEFPELFEESAKVLFYNQTIVELGCGAGNTVFPFLQERPDAFVYAFDYSSEAVNVVKSNELYDTKKCKAMVYDITSKDIIVEKESIDVVVCIFVLSAINPRGRINLMRLETSK</sequence>
<dbReference type="InterPro" id="IPR013217">
    <property type="entry name" value="Methyltransf_12"/>
</dbReference>
<dbReference type="Pfam" id="PF08242">
    <property type="entry name" value="Methyltransf_12"/>
    <property type="match status" value="1"/>
</dbReference>
<dbReference type="InterPro" id="IPR029063">
    <property type="entry name" value="SAM-dependent_MTases_sf"/>
</dbReference>
<dbReference type="Gene3D" id="3.40.50.150">
    <property type="entry name" value="Vaccinia Virus protein VP39"/>
    <property type="match status" value="1"/>
</dbReference>
<name>A0AAD5Y7Z9_9FUNG</name>
<comment type="caution">
    <text evidence="6">The sequence shown here is derived from an EMBL/GenBank/DDBJ whole genome shotgun (WGS) entry which is preliminary data.</text>
</comment>
<dbReference type="EMBL" id="JADGKB010000006">
    <property type="protein sequence ID" value="KAJ3261312.1"/>
    <property type="molecule type" value="Genomic_DNA"/>
</dbReference>
<evidence type="ECO:0000313" key="7">
    <source>
        <dbReference type="Proteomes" id="UP001210925"/>
    </source>
</evidence>
<protein>
    <recommendedName>
        <fullName evidence="5">Methyltransferase type 12 domain-containing protein</fullName>
    </recommendedName>
</protein>
<dbReference type="InterPro" id="IPR026113">
    <property type="entry name" value="METTL2/6/8-like"/>
</dbReference>
<accession>A0AAD5Y7Z9</accession>
<dbReference type="SUPFAM" id="SSF53335">
    <property type="entry name" value="S-adenosyl-L-methionine-dependent methyltransferases"/>
    <property type="match status" value="1"/>
</dbReference>
<evidence type="ECO:0000313" key="6">
    <source>
        <dbReference type="EMBL" id="KAJ3261312.1"/>
    </source>
</evidence>
<evidence type="ECO:0000256" key="4">
    <source>
        <dbReference type="SAM" id="MobiDB-lite"/>
    </source>
</evidence>
<evidence type="ECO:0000256" key="2">
    <source>
        <dbReference type="ARBA" id="ARBA00022603"/>
    </source>
</evidence>
<comment type="similarity">
    <text evidence="1">Belongs to the methyltransferase superfamily. METL family.</text>
</comment>
<feature type="region of interest" description="Disordered" evidence="4">
    <location>
        <begin position="1"/>
        <end position="20"/>
    </location>
</feature>
<dbReference type="AlphaFoldDB" id="A0AAD5Y7Z9"/>
<proteinExistence type="inferred from homology"/>
<dbReference type="CDD" id="cd02440">
    <property type="entry name" value="AdoMet_MTases"/>
    <property type="match status" value="1"/>
</dbReference>
<keyword evidence="2" id="KW-0489">Methyltransferase</keyword>
<dbReference type="PANTHER" id="PTHR22809">
    <property type="entry name" value="METHYLTRANSFERASE-RELATED"/>
    <property type="match status" value="1"/>
</dbReference>
<dbReference type="Proteomes" id="UP001210925">
    <property type="component" value="Unassembled WGS sequence"/>
</dbReference>
<evidence type="ECO:0000259" key="5">
    <source>
        <dbReference type="Pfam" id="PF08242"/>
    </source>
</evidence>
<keyword evidence="3" id="KW-0808">Transferase</keyword>
<evidence type="ECO:0000256" key="3">
    <source>
        <dbReference type="ARBA" id="ARBA00022679"/>
    </source>
</evidence>
<gene>
    <name evidence="6" type="ORF">HK103_005920</name>
</gene>
<dbReference type="GO" id="GO:0052735">
    <property type="term" value="F:tRNA (cytidine-3-)-methyltransferase activity"/>
    <property type="evidence" value="ECO:0007669"/>
    <property type="project" value="TreeGrafter"/>
</dbReference>
<dbReference type="GO" id="GO:0032259">
    <property type="term" value="P:methylation"/>
    <property type="evidence" value="ECO:0007669"/>
    <property type="project" value="UniProtKB-KW"/>
</dbReference>
<feature type="domain" description="Methyltransferase type 12" evidence="5">
    <location>
        <begin position="116"/>
        <end position="194"/>
    </location>
</feature>
<reference evidence="6" key="1">
    <citation type="submission" date="2020-05" db="EMBL/GenBank/DDBJ databases">
        <title>Phylogenomic resolution of chytrid fungi.</title>
        <authorList>
            <person name="Stajich J.E."/>
            <person name="Amses K."/>
            <person name="Simmons R."/>
            <person name="Seto K."/>
            <person name="Myers J."/>
            <person name="Bonds A."/>
            <person name="Quandt C.A."/>
            <person name="Barry K."/>
            <person name="Liu P."/>
            <person name="Grigoriev I."/>
            <person name="Longcore J.E."/>
            <person name="James T.Y."/>
        </authorList>
    </citation>
    <scope>NUCLEOTIDE SEQUENCE</scope>
    <source>
        <strain evidence="6">PLAUS21</strain>
    </source>
</reference>
<evidence type="ECO:0000256" key="1">
    <source>
        <dbReference type="ARBA" id="ARBA00009725"/>
    </source>
</evidence>
<keyword evidence="7" id="KW-1185">Reference proteome</keyword>